<evidence type="ECO:0000313" key="2">
    <source>
        <dbReference type="EMBL" id="EHP93250.1"/>
    </source>
</evidence>
<feature type="chain" id="PRO_5003550636" evidence="1">
    <location>
        <begin position="20"/>
        <end position="180"/>
    </location>
</feature>
<dbReference type="AlphaFoldDB" id="H1KGT4"/>
<proteinExistence type="predicted"/>
<keyword evidence="1" id="KW-0732">Signal</keyword>
<accession>H1KGT4</accession>
<organism evidence="2 3">
    <name type="scientific">Methylorubrum extorquens DSM 13060</name>
    <dbReference type="NCBI Taxonomy" id="882800"/>
    <lineage>
        <taxon>Bacteria</taxon>
        <taxon>Pseudomonadati</taxon>
        <taxon>Pseudomonadota</taxon>
        <taxon>Alphaproteobacteria</taxon>
        <taxon>Hyphomicrobiales</taxon>
        <taxon>Methylobacteriaceae</taxon>
        <taxon>Methylorubrum</taxon>
    </lineage>
</organism>
<protein>
    <submittedName>
        <fullName evidence="2">Uncharacterized protein</fullName>
    </submittedName>
</protein>
<dbReference type="EMBL" id="AGJK01000036">
    <property type="protein sequence ID" value="EHP93250.1"/>
    <property type="molecule type" value="Genomic_DNA"/>
</dbReference>
<reference evidence="2 3" key="1">
    <citation type="submission" date="2011-09" db="EMBL/GenBank/DDBJ databases">
        <title>The draft genome of Methylobacterium extorquens DSM 13060.</title>
        <authorList>
            <consortium name="US DOE Joint Genome Institute (JGI-PGF)"/>
            <person name="Lucas S."/>
            <person name="Han J."/>
            <person name="Lapidus A."/>
            <person name="Cheng J.-F."/>
            <person name="Goodwin L."/>
            <person name="Pitluck S."/>
            <person name="Peters L."/>
            <person name="Land M.L."/>
            <person name="Hauser L."/>
            <person name="Koskimaki J."/>
            <person name="Halonen O."/>
            <person name="Pirttila A."/>
            <person name="Frank C."/>
            <person name="Woyke T.J."/>
        </authorList>
    </citation>
    <scope>NUCLEOTIDE SEQUENCE [LARGE SCALE GENOMIC DNA]</scope>
    <source>
        <strain evidence="2 3">DSM 13060</strain>
    </source>
</reference>
<evidence type="ECO:0000313" key="3">
    <source>
        <dbReference type="Proteomes" id="UP000004382"/>
    </source>
</evidence>
<gene>
    <name evidence="2" type="ORF">MetexDRAFT_1846</name>
</gene>
<comment type="caution">
    <text evidence="2">The sequence shown here is derived from an EMBL/GenBank/DDBJ whole genome shotgun (WGS) entry which is preliminary data.</text>
</comment>
<dbReference type="PATRIC" id="fig|882800.3.peg.1812"/>
<dbReference type="RefSeq" id="WP_003598985.1">
    <property type="nucleotide sequence ID" value="NZ_AGJK01000036.1"/>
</dbReference>
<dbReference type="Proteomes" id="UP000004382">
    <property type="component" value="Unassembled WGS sequence"/>
</dbReference>
<name>H1KGT4_METEX</name>
<feature type="signal peptide" evidence="1">
    <location>
        <begin position="1"/>
        <end position="19"/>
    </location>
</feature>
<evidence type="ECO:0000256" key="1">
    <source>
        <dbReference type="SAM" id="SignalP"/>
    </source>
</evidence>
<sequence precursor="true">MKMLAATAMLLIAVVPAHAMDCAGISDPAKRLQCYDEGASKPQAITEWTFDAKAQRISSCGTNQGARGRACLAFACDYKSPTMTFFGQRLPPAVSAETGDGSRIPLPRTATQEEKSFAREFGMEARTFVLDGDEHLAGIFNGMSRKPIVVRAGEQSWSFATDPARSASAVSAFRKECIGP</sequence>